<reference evidence="1 2" key="1">
    <citation type="journal article" date="2012" name="J. Biotechnol.">
        <title>Genome sequence of the plant growth promoting strain Bacillus amyloliquefaciens subsp. plantarum B9601-Y2 and expression of mersacidin and other secondary metabolites.</title>
        <authorList>
            <person name="He P."/>
            <person name="Hao K."/>
            <person name="Blom J."/>
            <person name="Ruckert C."/>
            <person name="Vater J."/>
            <person name="Mao Z."/>
            <person name="Wu Y."/>
            <person name="Hou M."/>
            <person name="He P."/>
            <person name="He Y."/>
            <person name="Borriss R."/>
        </authorList>
    </citation>
    <scope>NUCLEOTIDE SEQUENCE [LARGE SCALE GENOMIC DNA]</scope>
    <source>
        <strain evidence="1">Y2</strain>
    </source>
</reference>
<accession>I2CBE8</accession>
<organism evidence="1 2">
    <name type="scientific">Bacillus amyloliquefaciens (strain Y2)</name>
    <name type="common">Bacillus amyloliquefaciens subsp. plantarum (strain B9601-Y2)</name>
    <dbReference type="NCBI Taxonomy" id="1155777"/>
    <lineage>
        <taxon>Bacteria</taxon>
        <taxon>Bacillati</taxon>
        <taxon>Bacillota</taxon>
        <taxon>Bacilli</taxon>
        <taxon>Bacillales</taxon>
        <taxon>Bacillaceae</taxon>
        <taxon>Bacillus</taxon>
        <taxon>Bacillus amyloliquefaciens group</taxon>
    </lineage>
</organism>
<dbReference type="AlphaFoldDB" id="I2CBE8"/>
<name>I2CBE8_BACAY</name>
<proteinExistence type="predicted"/>
<evidence type="ECO:0000313" key="2">
    <source>
        <dbReference type="Proteomes" id="UP000002878"/>
    </source>
</evidence>
<protein>
    <submittedName>
        <fullName evidence="1">Uncharacterized protein</fullName>
    </submittedName>
</protein>
<sequence>MILLYRLCNLKTSLNLSGVLFQFSVIDFLKQKSLTHRARLS</sequence>
<gene>
    <name evidence="1" type="ORF">MUS_4130</name>
</gene>
<dbReference type="EMBL" id="CP003332">
    <property type="protein sequence ID" value="AFJ63972.1"/>
    <property type="molecule type" value="Genomic_DNA"/>
</dbReference>
<dbReference type="HOGENOM" id="CLU_3265138_0_0_9"/>
<dbReference type="KEGG" id="bqy:MUS_4130"/>
<evidence type="ECO:0000313" key="1">
    <source>
        <dbReference type="EMBL" id="AFJ63972.1"/>
    </source>
</evidence>
<dbReference type="Proteomes" id="UP000002878">
    <property type="component" value="Chromosome"/>
</dbReference>